<evidence type="ECO:0000256" key="2">
    <source>
        <dbReference type="SAM" id="Phobius"/>
    </source>
</evidence>
<dbReference type="AlphaFoldDB" id="A0A8E0RP74"/>
<feature type="region of interest" description="Disordered" evidence="1">
    <location>
        <begin position="649"/>
        <end position="668"/>
    </location>
</feature>
<feature type="chain" id="PRO_5034469102" evidence="3">
    <location>
        <begin position="26"/>
        <end position="920"/>
    </location>
</feature>
<sequence>MNRLQHVLRLRALLPVLLLLQGIQCAGITIEEDKPPKLLDSILLPSEPDSESSPDINIQKDKLNDHPLPGYEVWPVYPQAPAHPRQNQFVSPLGLREFRETSCPEIHCFTFQHENSESVQLGCKSHSDDLTNYKLLDRIKCRYWKNPTTQTGVPGAGLDLSGPSTSDGRGFDLKIILSPDHEQPKVDRVHKEASGGSERRIQIDELSPGLLGWLIQTLRMTLHMQKSPVHLTLSFIYIKKLRRIDLGDLSAQSHVTRLSLWNPFEWDEDSLIPFPTSPTEPNFVPSSTRAQVPPYFRLTVFCDHANRNPSFRRLWLPWKSWQVRFNHCHDLYVCRTWLSKYPMCDKQAQTDSANSPGYMPSSFIMPKLPNLDMTTLSTMFRAPVQAARVRADNQILYENQCQMEPSPMDPLDDLKLDYEKSCWQPGAYQSQRIGDPLEFILPSRDKSVTGADHTGIHLSGNDRTTRSEDVISSTDRANNTTSTTSPSPSPSSGTSTIAVTEETMTSSDQTNAEEMEIQVMAKVPVNESHLQSKMSSKNESDNIIPFNNSEPKENATSDDIISPPPFGFLDLDGVNQFSVTHTTTPIRKQVSMAQLTTAVIVLSVLVIVLLLGVIFLILWVRSRQHENKIKVTQTNGFVPYTDPNVFTGHSRRSQQWGNSVGKRQPTSGINSHNYATMDLNGASRSCLLQSDGNAGSYNTQYNKGALTATNGYEVARSCGLPTKYTGNSSVYNGSRPPIYGSTVPIGTDSVHTGLTVRPPLTPKQKSNERRVRRASHPSESPSLNRKQPSMTKLHKEDNEYRGADTGQRTPGLERSRLWLTSSQNSLHSRSRLRGVDQGSTRSGRRPDSSPVLTGHNVLLSDFARLRPDQSPLVKMKKHKYPSLRQTKKQHTLVFEDGDLDDDKLPVALRSSLRRLCKSPG</sequence>
<keyword evidence="5" id="KW-1185">Reference proteome</keyword>
<proteinExistence type="predicted"/>
<feature type="compositionally biased region" description="Polar residues" evidence="1">
    <location>
        <begin position="528"/>
        <end position="537"/>
    </location>
</feature>
<feature type="compositionally biased region" description="Polar residues" evidence="1">
    <location>
        <begin position="777"/>
        <end position="790"/>
    </location>
</feature>
<feature type="compositionally biased region" description="Low complexity" evidence="1">
    <location>
        <begin position="480"/>
        <end position="496"/>
    </location>
</feature>
<evidence type="ECO:0000256" key="3">
    <source>
        <dbReference type="SAM" id="SignalP"/>
    </source>
</evidence>
<reference evidence="4" key="1">
    <citation type="submission" date="2019-05" db="EMBL/GenBank/DDBJ databases">
        <title>Annotation for the trematode Fasciolopsis buski.</title>
        <authorList>
            <person name="Choi Y.-J."/>
        </authorList>
    </citation>
    <scope>NUCLEOTIDE SEQUENCE</scope>
    <source>
        <strain evidence="4">HT</strain>
        <tissue evidence="4">Whole worm</tissue>
    </source>
</reference>
<dbReference type="Proteomes" id="UP000728185">
    <property type="component" value="Unassembled WGS sequence"/>
</dbReference>
<gene>
    <name evidence="4" type="ORF">FBUS_03699</name>
</gene>
<feature type="region of interest" description="Disordered" evidence="1">
    <location>
        <begin position="742"/>
        <end position="854"/>
    </location>
</feature>
<feature type="compositionally biased region" description="Polar residues" evidence="1">
    <location>
        <begin position="818"/>
        <end position="827"/>
    </location>
</feature>
<feature type="region of interest" description="Disordered" evidence="1">
    <location>
        <begin position="528"/>
        <end position="562"/>
    </location>
</feature>
<dbReference type="OrthoDB" id="6267099at2759"/>
<protein>
    <submittedName>
        <fullName evidence="4">Uncharacterized protein</fullName>
    </submittedName>
</protein>
<evidence type="ECO:0000313" key="5">
    <source>
        <dbReference type="Proteomes" id="UP000728185"/>
    </source>
</evidence>
<organism evidence="4 5">
    <name type="scientific">Fasciolopsis buskii</name>
    <dbReference type="NCBI Taxonomy" id="27845"/>
    <lineage>
        <taxon>Eukaryota</taxon>
        <taxon>Metazoa</taxon>
        <taxon>Spiralia</taxon>
        <taxon>Lophotrochozoa</taxon>
        <taxon>Platyhelminthes</taxon>
        <taxon>Trematoda</taxon>
        <taxon>Digenea</taxon>
        <taxon>Plagiorchiida</taxon>
        <taxon>Echinostomata</taxon>
        <taxon>Echinostomatoidea</taxon>
        <taxon>Fasciolidae</taxon>
        <taxon>Fasciolopsis</taxon>
    </lineage>
</organism>
<feature type="compositionally biased region" description="Polar residues" evidence="1">
    <location>
        <begin position="470"/>
        <end position="479"/>
    </location>
</feature>
<name>A0A8E0RP74_9TREM</name>
<comment type="caution">
    <text evidence="4">The sequence shown here is derived from an EMBL/GenBank/DDBJ whole genome shotgun (WGS) entry which is preliminary data.</text>
</comment>
<evidence type="ECO:0000256" key="1">
    <source>
        <dbReference type="SAM" id="MobiDB-lite"/>
    </source>
</evidence>
<evidence type="ECO:0000313" key="4">
    <source>
        <dbReference type="EMBL" id="KAA0186704.1"/>
    </source>
</evidence>
<feature type="region of interest" description="Disordered" evidence="1">
    <location>
        <begin position="446"/>
        <end position="496"/>
    </location>
</feature>
<keyword evidence="2" id="KW-0812">Transmembrane</keyword>
<keyword evidence="3" id="KW-0732">Signal</keyword>
<keyword evidence="2" id="KW-0472">Membrane</keyword>
<keyword evidence="2" id="KW-1133">Transmembrane helix</keyword>
<feature type="transmembrane region" description="Helical" evidence="2">
    <location>
        <begin position="595"/>
        <end position="620"/>
    </location>
</feature>
<accession>A0A8E0RP74</accession>
<feature type="compositionally biased region" description="Basic and acidic residues" evidence="1">
    <location>
        <begin position="793"/>
        <end position="802"/>
    </location>
</feature>
<feature type="signal peptide" evidence="3">
    <location>
        <begin position="1"/>
        <end position="25"/>
    </location>
</feature>
<dbReference type="EMBL" id="LUCM01009608">
    <property type="protein sequence ID" value="KAA0186704.1"/>
    <property type="molecule type" value="Genomic_DNA"/>
</dbReference>